<organism evidence="1 2">
    <name type="scientific">Neophaeococcomyces mojaviensis</name>
    <dbReference type="NCBI Taxonomy" id="3383035"/>
    <lineage>
        <taxon>Eukaryota</taxon>
        <taxon>Fungi</taxon>
        <taxon>Dikarya</taxon>
        <taxon>Ascomycota</taxon>
        <taxon>Pezizomycotina</taxon>
        <taxon>Eurotiomycetes</taxon>
        <taxon>Chaetothyriomycetidae</taxon>
        <taxon>Chaetothyriales</taxon>
        <taxon>Chaetothyriales incertae sedis</taxon>
        <taxon>Neophaeococcomyces</taxon>
    </lineage>
</organism>
<proteinExistence type="predicted"/>
<accession>A0ACC2ZWD7</accession>
<reference evidence="1" key="1">
    <citation type="submission" date="2022-10" db="EMBL/GenBank/DDBJ databases">
        <title>Culturing micro-colonial fungi from biological soil crusts in the Mojave desert and describing Neophaeococcomyces mojavensis, and introducing the new genera and species Taxawa tesnikishii.</title>
        <authorList>
            <person name="Kurbessoian T."/>
            <person name="Stajich J.E."/>
        </authorList>
    </citation>
    <scope>NUCLEOTIDE SEQUENCE</scope>
    <source>
        <strain evidence="1">JES_112</strain>
    </source>
</reference>
<evidence type="ECO:0000313" key="1">
    <source>
        <dbReference type="EMBL" id="KAJ9651964.1"/>
    </source>
</evidence>
<sequence length="1717" mass="193965">MSLTYHPYGNSTNNNGTKLPPPLWSDQTKGENQRFLGVQLVISATFGLSAFLAFCVLRPRWTQLYNARKKQSKSAARLPDLPKSFLGWIPVLYNISREEVLASAGLDAFAFLSFFRYAIKYLSVTLLFAVTVILPVNYQYTGECVVPGLCPNGTNSTTEATLPLWTLNDGKHGKDPKFAPYGSFLWTYVVFAWFFTAIALYFLVVETKYIIHMRQAYLGTQNTVTDRTIRLSGIPPNLRSEEKLKDFVEELGIGKVDSVILCKNWSQLDNLMGDRTRCLRKLEESWATYLGKSQLRSSNRKHRHAPRDEQDRHETTALLTSQEIEQSHHVLSSRTRPMHTIRYGWLGLRTRKIDAIDYFEEKLRRYDEKIYELRQQDFKTTPLAFVTMESTAACQMAIQAKLDPVPGQFLATSAPPPADVVWRNTYLSRNNRMARAWGIMLVTGFLTIFWAVLLVPPASLISDAVTDKFFPGLKTDDADEKHPFANPLIKTTLPTLYFTLLSVGVPYLYDWMSNQQGMTSQSDVELSVVSKNFFFVFFNLFVIFTIFSSVSQFYDFYKKLQEVLRDTSVVIFLVAKSVQQLWRFYTNLIVLQGLGLLPFRLLEFGSVALYPVYLLTAKTPRDHAELAEAPVFQYGFYLPQSMLIFVICVVYSILPTAWLILVFGLLYFIIGAFIYKYQLLYAMEHKQHSTGQIWPMICNRIFLGLIIFHIVMTGLLAASQALTQAVFMSPLIIATIWFTVYFQRTYFPLMYFIALRSIDRKPDPALPEPSESAWDRATDHGRTVDTDPDTGLRYMNPNLTQPLEKLWIRKPVRNDHPDQPVDGSGEKISQSRVETSLRKLTSTEAVKGIKSGKAKVTFPDPVHPESLSRPSHQSPAFSNPFDADLEAQSRKSSISSDVSEFGRPRAFAYHRDTLARLYNSEDNENSDEDNIYTPTQAGLSLFRRSMHPPRRDTLARLHFRQNSSKALPDSVLSHILNYLELPDFKNMRLTCRQWAEHLPCPRRSPAQRLPPELVTEIFRYLQPSDFDAARHTCRVWLLAGLDNKIESCMLRSAGCYSAFLQDMEQERYKLLHDAQAAGLNDHDDRDHSIGQIDQEWLMSKRLATESRLSSTWRGSSIRRDTGHSLSSFVVVENLDFGKLLPLAGAHKSNISEQRRFIVSTCGKYLLLIVQKEILVYSLCEPHTSLQLIVRLAAGRTVVAASMDTSSGRQSVAALLEGRIGISWDLDDKFSSLDDATRNGEPLDLGFRTDIQGLTALGISRPIPMQALSRHIEAPDASADTLLRVMTAPGLTCYSMYDSDEVINGFHGVVPYHTENLQTLAGDPHVMQGPVDIMTRAASIYTNLGTSGDRPQSVAICPQRKCVAFGCRSGIELHWIDAVTGTSLNRWFPLAAPSNHLYFLPQRPGFDTSKKLRLISSASGPVRRLRARHDSAPTRRKFKSSNPRYDRLQSMTRLFFGSLPFPDALTVGNSNATPDEHERQGVLRTVDCDHYRAVPLSDGTHVLFTDPATGLLCLGSDAPLGGPTKLMRKGIRVVAVHDDGRIILYNVPVDCFERIRYIKSSPDVWDELGGVLGQSDLLMDVFMAEPSEHHAATDVEVTNLRSPSVSSTSSKIFRSLQIDGSEIWRTNSEVEDLQVKCAGGGVKIWLFFRDGRAIRLSIYVPRHYKPIDRYVGADGWVNDVKEAMGGESHGTDEKGKDRAIIFDDELNENDGRQVKFET</sequence>
<protein>
    <submittedName>
        <fullName evidence="1">Uncharacterized protein</fullName>
    </submittedName>
</protein>
<name>A0ACC2ZWD7_9EURO</name>
<comment type="caution">
    <text evidence="1">The sequence shown here is derived from an EMBL/GenBank/DDBJ whole genome shotgun (WGS) entry which is preliminary data.</text>
</comment>
<gene>
    <name evidence="1" type="ORF">H2198_008790</name>
</gene>
<keyword evidence="2" id="KW-1185">Reference proteome</keyword>
<evidence type="ECO:0000313" key="2">
    <source>
        <dbReference type="Proteomes" id="UP001172386"/>
    </source>
</evidence>
<dbReference type="Proteomes" id="UP001172386">
    <property type="component" value="Unassembled WGS sequence"/>
</dbReference>
<dbReference type="EMBL" id="JAPDRQ010000226">
    <property type="protein sequence ID" value="KAJ9651964.1"/>
    <property type="molecule type" value="Genomic_DNA"/>
</dbReference>